<dbReference type="OrthoDB" id="2594643at2759"/>
<feature type="transmembrane region" description="Helical" evidence="2">
    <location>
        <begin position="174"/>
        <end position="200"/>
    </location>
</feature>
<feature type="transmembrane region" description="Helical" evidence="2">
    <location>
        <begin position="269"/>
        <end position="295"/>
    </location>
</feature>
<dbReference type="RefSeq" id="XP_021869133.1">
    <property type="nucleotide sequence ID" value="XM_022018525.1"/>
</dbReference>
<dbReference type="InParanoid" id="A0A1Y1UBL3"/>
<dbReference type="GeneID" id="33560334"/>
<evidence type="ECO:0000313" key="4">
    <source>
        <dbReference type="Proteomes" id="UP000193218"/>
    </source>
</evidence>
<keyword evidence="4" id="KW-1185">Reference proteome</keyword>
<feature type="compositionally biased region" description="Polar residues" evidence="1">
    <location>
        <begin position="352"/>
        <end position="369"/>
    </location>
</feature>
<evidence type="ECO:0000313" key="3">
    <source>
        <dbReference type="EMBL" id="ORX34917.1"/>
    </source>
</evidence>
<feature type="transmembrane region" description="Helical" evidence="2">
    <location>
        <begin position="220"/>
        <end position="248"/>
    </location>
</feature>
<feature type="transmembrane region" description="Helical" evidence="2">
    <location>
        <begin position="93"/>
        <end position="113"/>
    </location>
</feature>
<dbReference type="EMBL" id="NBSH01000012">
    <property type="protein sequence ID" value="ORX34917.1"/>
    <property type="molecule type" value="Genomic_DNA"/>
</dbReference>
<comment type="caution">
    <text evidence="3">The sequence shown here is derived from an EMBL/GenBank/DDBJ whole genome shotgun (WGS) entry which is preliminary data.</text>
</comment>
<feature type="region of interest" description="Disordered" evidence="1">
    <location>
        <begin position="400"/>
        <end position="428"/>
    </location>
</feature>
<name>A0A1Y1UBL3_9TREE</name>
<reference evidence="3 4" key="1">
    <citation type="submission" date="2017-03" db="EMBL/GenBank/DDBJ databases">
        <title>Widespread Adenine N6-methylation of Active Genes in Fungi.</title>
        <authorList>
            <consortium name="DOE Joint Genome Institute"/>
            <person name="Mondo S.J."/>
            <person name="Dannebaum R.O."/>
            <person name="Kuo R.C."/>
            <person name="Louie K.B."/>
            <person name="Bewick A.J."/>
            <person name="Labutti K."/>
            <person name="Haridas S."/>
            <person name="Kuo A."/>
            <person name="Salamov A."/>
            <person name="Ahrendt S.R."/>
            <person name="Lau R."/>
            <person name="Bowen B.P."/>
            <person name="Lipzen A."/>
            <person name="Sullivan W."/>
            <person name="Andreopoulos W.B."/>
            <person name="Clum A."/>
            <person name="Lindquist E."/>
            <person name="Daum C."/>
            <person name="Northen T.R."/>
            <person name="Ramamoorthy G."/>
            <person name="Schmitz R.J."/>
            <person name="Gryganskyi A."/>
            <person name="Culley D."/>
            <person name="Magnuson J."/>
            <person name="James T.Y."/>
            <person name="O'Malley M.A."/>
            <person name="Stajich J.E."/>
            <person name="Spatafora J.W."/>
            <person name="Visel A."/>
            <person name="Grigoriev I.V."/>
        </authorList>
    </citation>
    <scope>NUCLEOTIDE SEQUENCE [LARGE SCALE GENOMIC DNA]</scope>
    <source>
        <strain evidence="3 4">NRRL Y-17943</strain>
    </source>
</reference>
<evidence type="ECO:0000256" key="2">
    <source>
        <dbReference type="SAM" id="Phobius"/>
    </source>
</evidence>
<feature type="region of interest" description="Disordered" evidence="1">
    <location>
        <begin position="350"/>
        <end position="369"/>
    </location>
</feature>
<proteinExistence type="predicted"/>
<feature type="transmembrane region" description="Helical" evidence="2">
    <location>
        <begin position="133"/>
        <end position="154"/>
    </location>
</feature>
<sequence length="586" mass="64208">MSVGDSPLNIASDGPLPVSKIPGYTGSKFSIPGTDIVFEMKDVVGPFIIGFMLEMLFTGVISVLSINYFVYIRPSLTAEAINGSPARRTEGRLILITLGVTLACAGISLARSYDIFAAHALELFYLYNVSEVGSWILNVLNLIPTVVNQSFLTVRAFKFLTVSEVLWPRLSRSLLRYVFAAVIVCLMVAECVGSFMQSYYTFSAKTLLNLAPSTSGSTKIYHAGLTYTICAVTADVLITVVLTGQLWWARRKLASSVQGGTAGRIVQRLMFVIFHAGLLQTVLQISQLLCFKFAVPWTYLPASTLPKIYAITLILAISAPHIVEPASTPSNIQLPTIHLSTFSAYPPAGLSARSTSRTDPQSRFPTSSTWRSRFRRPYPWSTTMHQESNDVRTDLHRMSAGKYSRQQDHPNTDGHKPPYLSVNIHPPSLLRSDSNNSFIYDKAGPSTPATPATPPTPATPAMITHYVHPTSQSKLAETSWDTGQTTSQGSMRDSTLFWMAPIPGLDPPSPCKVERRRSDSMTPMRTGPAVPARQRSTEAVLEAFDLSPLRRSSVDHRLILSSPAAIVARRAGPKEDEGDLQHKSAQ</sequence>
<feature type="region of interest" description="Disordered" evidence="1">
    <location>
        <begin position="503"/>
        <end position="534"/>
    </location>
</feature>
<feature type="compositionally biased region" description="Basic and acidic residues" evidence="1">
    <location>
        <begin position="405"/>
        <end position="416"/>
    </location>
</feature>
<feature type="transmembrane region" description="Helical" evidence="2">
    <location>
        <begin position="47"/>
        <end position="72"/>
    </location>
</feature>
<keyword evidence="2" id="KW-0472">Membrane</keyword>
<accession>A0A1Y1UBL3</accession>
<protein>
    <submittedName>
        <fullName evidence="3">Uncharacterized protein</fullName>
    </submittedName>
</protein>
<keyword evidence="2" id="KW-0812">Transmembrane</keyword>
<dbReference type="AlphaFoldDB" id="A0A1Y1UBL3"/>
<organism evidence="3 4">
    <name type="scientific">Kockovaella imperatae</name>
    <dbReference type="NCBI Taxonomy" id="4999"/>
    <lineage>
        <taxon>Eukaryota</taxon>
        <taxon>Fungi</taxon>
        <taxon>Dikarya</taxon>
        <taxon>Basidiomycota</taxon>
        <taxon>Agaricomycotina</taxon>
        <taxon>Tremellomycetes</taxon>
        <taxon>Tremellales</taxon>
        <taxon>Cuniculitremaceae</taxon>
        <taxon>Kockovaella</taxon>
    </lineage>
</organism>
<gene>
    <name evidence="3" type="ORF">BD324DRAFT_652639</name>
</gene>
<evidence type="ECO:0000256" key="1">
    <source>
        <dbReference type="SAM" id="MobiDB-lite"/>
    </source>
</evidence>
<dbReference type="Proteomes" id="UP000193218">
    <property type="component" value="Unassembled WGS sequence"/>
</dbReference>
<keyword evidence="2" id="KW-1133">Transmembrane helix</keyword>